<organism evidence="3 4">
    <name type="scientific">Strongyloides venezuelensis</name>
    <name type="common">Threadworm</name>
    <dbReference type="NCBI Taxonomy" id="75913"/>
    <lineage>
        <taxon>Eukaryota</taxon>
        <taxon>Metazoa</taxon>
        <taxon>Ecdysozoa</taxon>
        <taxon>Nematoda</taxon>
        <taxon>Chromadorea</taxon>
        <taxon>Rhabditida</taxon>
        <taxon>Tylenchina</taxon>
        <taxon>Panagrolaimomorpha</taxon>
        <taxon>Strongyloidoidea</taxon>
        <taxon>Strongyloididae</taxon>
        <taxon>Strongyloides</taxon>
    </lineage>
</organism>
<dbReference type="STRING" id="75913.A0A0K0FCW4"/>
<feature type="compositionally biased region" description="Basic residues" evidence="1">
    <location>
        <begin position="78"/>
        <end position="87"/>
    </location>
</feature>
<reference evidence="4" key="2">
    <citation type="submission" date="2015-08" db="UniProtKB">
        <authorList>
            <consortium name="WormBaseParasite"/>
        </authorList>
    </citation>
    <scope>IDENTIFICATION</scope>
</reference>
<dbReference type="Proteomes" id="UP000035680">
    <property type="component" value="Unassembled WGS sequence"/>
</dbReference>
<dbReference type="InterPro" id="IPR035940">
    <property type="entry name" value="CAP_sf"/>
</dbReference>
<evidence type="ECO:0000313" key="4">
    <source>
        <dbReference type="WBParaSite" id="SVE_0668200.1"/>
    </source>
</evidence>
<dbReference type="SMART" id="SM00198">
    <property type="entry name" value="SCP"/>
    <property type="match status" value="1"/>
</dbReference>
<feature type="compositionally biased region" description="Basic residues" evidence="1">
    <location>
        <begin position="122"/>
        <end position="132"/>
    </location>
</feature>
<sequence length="396" mass="44928">MHIFNTNYYITFIILSTLFYQYKAFESNVKSDDNESLNLFKNDLLSKNIIKHDSIISFLNRNDETNYLQKRQASLKSAQKKSKKTPSRKPSQSKITTRKNPLSGKTTPKKTTPRKATPGRTTPRKTIRRKTTQKSSMQKTTHKAPPKSKTTTKKPTTKKTKSKKKPKVTTTTTTGKSKTSKPVTRKPLPVKPVVTTSTTTTGESKTSKTLTTKPLPVIPVVTTSTTTTTTTSVTTTEKPDDLNKFVEKTIDDINTLRAKFNRKPLEVDNKLAMEAQNYSNIFVVDVSKLEPYENDGRLQYICSRQYLADFDAVKYWTSNDYDEIIDNSEEKFQYPAFGQLIAKKSTNIGCGINKTKEFTAIFCRIQPTFDLNDEYYEEEVEDSLGSSVQSESLEND</sequence>
<feature type="compositionally biased region" description="Basic residues" evidence="1">
    <location>
        <begin position="140"/>
        <end position="167"/>
    </location>
</feature>
<dbReference type="Pfam" id="PF00188">
    <property type="entry name" value="CAP"/>
    <property type="match status" value="1"/>
</dbReference>
<name>A0A0K0FCW4_STRVS</name>
<feature type="compositionally biased region" description="Low complexity" evidence="1">
    <location>
        <begin position="168"/>
        <end position="209"/>
    </location>
</feature>
<dbReference type="InterPro" id="IPR014044">
    <property type="entry name" value="CAP_dom"/>
</dbReference>
<protein>
    <submittedName>
        <fullName evidence="4">SCP domain-containing protein</fullName>
    </submittedName>
</protein>
<accession>A0A0K0FCW4</accession>
<dbReference type="WBParaSite" id="SVE_0668200.1">
    <property type="protein sequence ID" value="SVE_0668200.1"/>
    <property type="gene ID" value="SVE_0668200"/>
</dbReference>
<feature type="region of interest" description="Disordered" evidence="1">
    <location>
        <begin position="72"/>
        <end position="209"/>
    </location>
</feature>
<keyword evidence="3" id="KW-1185">Reference proteome</keyword>
<dbReference type="SUPFAM" id="SSF55797">
    <property type="entry name" value="PR-1-like"/>
    <property type="match status" value="1"/>
</dbReference>
<evidence type="ECO:0000313" key="3">
    <source>
        <dbReference type="Proteomes" id="UP000035680"/>
    </source>
</evidence>
<proteinExistence type="predicted"/>
<evidence type="ECO:0000259" key="2">
    <source>
        <dbReference type="SMART" id="SM00198"/>
    </source>
</evidence>
<evidence type="ECO:0000256" key="1">
    <source>
        <dbReference type="SAM" id="MobiDB-lite"/>
    </source>
</evidence>
<dbReference type="AlphaFoldDB" id="A0A0K0FCW4"/>
<reference evidence="3" key="1">
    <citation type="submission" date="2014-07" db="EMBL/GenBank/DDBJ databases">
        <authorList>
            <person name="Martin A.A"/>
            <person name="De Silva N."/>
        </authorList>
    </citation>
    <scope>NUCLEOTIDE SEQUENCE</scope>
</reference>
<dbReference type="Gene3D" id="3.40.33.10">
    <property type="entry name" value="CAP"/>
    <property type="match status" value="1"/>
</dbReference>
<feature type="domain" description="SCP" evidence="2">
    <location>
        <begin position="244"/>
        <end position="372"/>
    </location>
</feature>